<evidence type="ECO:0000313" key="5">
    <source>
        <dbReference type="Proteomes" id="UP000186456"/>
    </source>
</evidence>
<dbReference type="InterPro" id="IPR011006">
    <property type="entry name" value="CheY-like_superfamily"/>
</dbReference>
<dbReference type="CDD" id="cd17574">
    <property type="entry name" value="REC_OmpR"/>
    <property type="match status" value="1"/>
</dbReference>
<dbReference type="InterPro" id="IPR050595">
    <property type="entry name" value="Bact_response_regulator"/>
</dbReference>
<feature type="domain" description="Response regulatory" evidence="3">
    <location>
        <begin position="6"/>
        <end position="119"/>
    </location>
</feature>
<dbReference type="SUPFAM" id="SSF52172">
    <property type="entry name" value="CheY-like"/>
    <property type="match status" value="1"/>
</dbReference>
<dbReference type="RefSeq" id="WP_081349717.1">
    <property type="nucleotide sequence ID" value="NZ_FNJN01000003.1"/>
</dbReference>
<evidence type="ECO:0000259" key="3">
    <source>
        <dbReference type="PROSITE" id="PS50110"/>
    </source>
</evidence>
<proteinExistence type="predicted"/>
<evidence type="ECO:0000256" key="1">
    <source>
        <dbReference type="ARBA" id="ARBA00022553"/>
    </source>
</evidence>
<gene>
    <name evidence="4" type="ORF">SAMN04487788_1281</name>
</gene>
<dbReference type="PANTHER" id="PTHR44591">
    <property type="entry name" value="STRESS RESPONSE REGULATOR PROTEIN 1"/>
    <property type="match status" value="1"/>
</dbReference>
<dbReference type="AlphaFoldDB" id="A0A1H0ND37"/>
<feature type="modified residue" description="4-aspartylphosphate" evidence="2">
    <location>
        <position position="55"/>
    </location>
</feature>
<dbReference type="GO" id="GO:0000160">
    <property type="term" value="P:phosphorelay signal transduction system"/>
    <property type="evidence" value="ECO:0007669"/>
    <property type="project" value="InterPro"/>
</dbReference>
<dbReference type="Pfam" id="PF00072">
    <property type="entry name" value="Response_reg"/>
    <property type="match status" value="1"/>
</dbReference>
<dbReference type="SMART" id="SM00448">
    <property type="entry name" value="REC"/>
    <property type="match status" value="1"/>
</dbReference>
<evidence type="ECO:0000256" key="2">
    <source>
        <dbReference type="PROSITE-ProRule" id="PRU00169"/>
    </source>
</evidence>
<sequence length="124" mass="13701">MTSPHTTVVIEDDLDIRLLVTAVLESAGYVVHAAATGLDGIELVRRHAPVVTTLDVSMPGIDGFETARRIRAFSDTRILMVSARADENEQRAGREAGADDYLTKPFRPRELRQRVTDLAQSVRD</sequence>
<dbReference type="EMBL" id="FNJN01000003">
    <property type="protein sequence ID" value="SDO90558.1"/>
    <property type="molecule type" value="Genomic_DNA"/>
</dbReference>
<name>A0A1H0ND37_MICTS</name>
<keyword evidence="1 2" id="KW-0597">Phosphoprotein</keyword>
<protein>
    <submittedName>
        <fullName evidence="4">Response regulator receiver domain-containing protein</fullName>
    </submittedName>
</protein>
<dbReference type="PANTHER" id="PTHR44591:SF3">
    <property type="entry name" value="RESPONSE REGULATORY DOMAIN-CONTAINING PROTEIN"/>
    <property type="match status" value="1"/>
</dbReference>
<dbReference type="PROSITE" id="PS50110">
    <property type="entry name" value="RESPONSE_REGULATORY"/>
    <property type="match status" value="1"/>
</dbReference>
<organism evidence="4 5">
    <name type="scientific">Microbacterium testaceum (strain StLB037)</name>
    <dbReference type="NCBI Taxonomy" id="979556"/>
    <lineage>
        <taxon>Bacteria</taxon>
        <taxon>Bacillati</taxon>
        <taxon>Actinomycetota</taxon>
        <taxon>Actinomycetes</taxon>
        <taxon>Micrococcales</taxon>
        <taxon>Microbacteriaceae</taxon>
        <taxon>Microbacterium</taxon>
    </lineage>
</organism>
<dbReference type="InterPro" id="IPR001789">
    <property type="entry name" value="Sig_transdc_resp-reg_receiver"/>
</dbReference>
<evidence type="ECO:0000313" key="4">
    <source>
        <dbReference type="EMBL" id="SDO90558.1"/>
    </source>
</evidence>
<accession>A0A1H0ND37</accession>
<reference evidence="4 5" key="1">
    <citation type="submission" date="2016-10" db="EMBL/GenBank/DDBJ databases">
        <authorList>
            <person name="de Groot N.N."/>
        </authorList>
    </citation>
    <scope>NUCLEOTIDE SEQUENCE [LARGE SCALE GENOMIC DNA]</scope>
    <source>
        <strain evidence="4 5">StLB037</strain>
    </source>
</reference>
<dbReference type="Proteomes" id="UP000186456">
    <property type="component" value="Unassembled WGS sequence"/>
</dbReference>
<dbReference type="Gene3D" id="3.40.50.2300">
    <property type="match status" value="1"/>
</dbReference>